<protein>
    <submittedName>
        <fullName evidence="2">PKD family protein</fullName>
    </submittedName>
</protein>
<evidence type="ECO:0000313" key="3">
    <source>
        <dbReference type="Proteomes" id="UP000294830"/>
    </source>
</evidence>
<feature type="signal peptide" evidence="1">
    <location>
        <begin position="1"/>
        <end position="19"/>
    </location>
</feature>
<comment type="caution">
    <text evidence="2">The sequence shown here is derived from an EMBL/GenBank/DDBJ whole genome shotgun (WGS) entry which is preliminary data.</text>
</comment>
<sequence>MLRFFRIGLALAIATIAIAGATSCSKSEFEGPILINDPVNLKRTFTINPGESVTLTSKFDVPESLNYEWSIDGAKTSVSEGSYVFTTNESGSYIITQRVFNGYGEAFIDYYVVVRGTYDKGSFLLNNNTTEASLTYISKDLTAVDENAYATANPGKTLGAKIVSAQAYLGKFYIISQTEGLIVLNSITLKELGRIALPAKANYFLGIDRTTALLSTDDGIYRINLNPLSVGEKIPGFGGRAGMMANTPNYVLALTLENGVVAVDKSRLIVSKVLRVGRSGLAADISGNVWTSHKDTLFKISPSLYVSSYRMPTGITVTSSWNPWNEGSLCISTSENALFFIRANSDGRPSREIYKVNINTISSSSPVLSTLPEGRAFSGIGLRIDNENNIVASTVSTIGDNPEVVVYRAADASLVKTIPTASTDTRSMLFNSVK</sequence>
<dbReference type="AlphaFoldDB" id="A0A4R2EWX6"/>
<feature type="chain" id="PRO_5020690181" evidence="1">
    <location>
        <begin position="20"/>
        <end position="434"/>
    </location>
</feature>
<keyword evidence="1" id="KW-0732">Signal</keyword>
<dbReference type="Pfam" id="PF16819">
    <property type="entry name" value="DUF5074"/>
    <property type="match status" value="1"/>
</dbReference>
<evidence type="ECO:0000313" key="2">
    <source>
        <dbReference type="EMBL" id="TCN72062.1"/>
    </source>
</evidence>
<organism evidence="2 3">
    <name type="scientific">Acetobacteroides hydrogenigenes</name>
    <dbReference type="NCBI Taxonomy" id="979970"/>
    <lineage>
        <taxon>Bacteria</taxon>
        <taxon>Pseudomonadati</taxon>
        <taxon>Bacteroidota</taxon>
        <taxon>Bacteroidia</taxon>
        <taxon>Bacteroidales</taxon>
        <taxon>Rikenellaceae</taxon>
        <taxon>Acetobacteroides</taxon>
    </lineage>
</organism>
<dbReference type="EMBL" id="SLWB01000002">
    <property type="protein sequence ID" value="TCN72062.1"/>
    <property type="molecule type" value="Genomic_DNA"/>
</dbReference>
<keyword evidence="3" id="KW-1185">Reference proteome</keyword>
<reference evidence="2 3" key="1">
    <citation type="submission" date="2019-03" db="EMBL/GenBank/DDBJ databases">
        <title>Genomic Encyclopedia of Archaeal and Bacterial Type Strains, Phase II (KMG-II): from individual species to whole genera.</title>
        <authorList>
            <person name="Goeker M."/>
        </authorList>
    </citation>
    <scope>NUCLEOTIDE SEQUENCE [LARGE SCALE GENOMIC DNA]</scope>
    <source>
        <strain evidence="2 3">RL-C</strain>
    </source>
</reference>
<dbReference type="SUPFAM" id="SSF63829">
    <property type="entry name" value="Calcium-dependent phosphotriesterase"/>
    <property type="match status" value="1"/>
</dbReference>
<dbReference type="Proteomes" id="UP000294830">
    <property type="component" value="Unassembled WGS sequence"/>
</dbReference>
<gene>
    <name evidence="2" type="ORF">CLV25_10223</name>
</gene>
<name>A0A4R2EWX6_9BACT</name>
<dbReference type="InterPro" id="IPR031815">
    <property type="entry name" value="DUF5074"/>
</dbReference>
<dbReference type="RefSeq" id="WP_131838133.1">
    <property type="nucleotide sequence ID" value="NZ_SLWB01000002.1"/>
</dbReference>
<dbReference type="PROSITE" id="PS51257">
    <property type="entry name" value="PROKAR_LIPOPROTEIN"/>
    <property type="match status" value="1"/>
</dbReference>
<evidence type="ECO:0000256" key="1">
    <source>
        <dbReference type="SAM" id="SignalP"/>
    </source>
</evidence>
<proteinExistence type="predicted"/>
<dbReference type="OrthoDB" id="1041092at2"/>
<accession>A0A4R2EWX6</accession>